<accession>A0A650CLL9</accession>
<dbReference type="InterPro" id="IPR002347">
    <property type="entry name" value="SDR_fam"/>
</dbReference>
<proteinExistence type="inferred from homology"/>
<organism evidence="4 5">
    <name type="scientific">Stygiolobus azoricus</name>
    <dbReference type="NCBI Taxonomy" id="41675"/>
    <lineage>
        <taxon>Archaea</taxon>
        <taxon>Thermoproteota</taxon>
        <taxon>Thermoprotei</taxon>
        <taxon>Sulfolobales</taxon>
        <taxon>Sulfolobaceae</taxon>
        <taxon>Stygiolobus</taxon>
    </lineage>
</organism>
<comment type="similarity">
    <text evidence="1 3">Belongs to the short-chain dehydrogenases/reductases (SDR) family.</text>
</comment>
<dbReference type="Proteomes" id="UP000423396">
    <property type="component" value="Chromosome"/>
</dbReference>
<dbReference type="Gene3D" id="3.40.50.720">
    <property type="entry name" value="NAD(P)-binding Rossmann-like Domain"/>
    <property type="match status" value="1"/>
</dbReference>
<dbReference type="PANTHER" id="PTHR44169">
    <property type="entry name" value="NADPH-DEPENDENT 1-ACYLDIHYDROXYACETONE PHOSPHATE REDUCTASE"/>
    <property type="match status" value="1"/>
</dbReference>
<dbReference type="GeneID" id="42797468"/>
<dbReference type="PRINTS" id="PR00080">
    <property type="entry name" value="SDRFAMILY"/>
</dbReference>
<evidence type="ECO:0000256" key="2">
    <source>
        <dbReference type="ARBA" id="ARBA00023002"/>
    </source>
</evidence>
<dbReference type="EMBL" id="CP045483">
    <property type="protein sequence ID" value="QGR18585.1"/>
    <property type="molecule type" value="Genomic_DNA"/>
</dbReference>
<protein>
    <submittedName>
        <fullName evidence="4">SDR family NAD(P)-dependent oxidoreductase</fullName>
    </submittedName>
</protein>
<dbReference type="PRINTS" id="PR00081">
    <property type="entry name" value="GDHRDH"/>
</dbReference>
<dbReference type="OrthoDB" id="24596at2157"/>
<evidence type="ECO:0000313" key="5">
    <source>
        <dbReference type="Proteomes" id="UP000423396"/>
    </source>
</evidence>
<dbReference type="KEGG" id="sazo:D1868_00290"/>
<keyword evidence="2" id="KW-0560">Oxidoreductase</keyword>
<dbReference type="InterPro" id="IPR036291">
    <property type="entry name" value="NAD(P)-bd_dom_sf"/>
</dbReference>
<keyword evidence="5" id="KW-1185">Reference proteome</keyword>
<dbReference type="SUPFAM" id="SSF51735">
    <property type="entry name" value="NAD(P)-binding Rossmann-fold domains"/>
    <property type="match status" value="1"/>
</dbReference>
<reference evidence="4 5" key="1">
    <citation type="submission" date="2019-10" db="EMBL/GenBank/DDBJ databases">
        <title>Genome Sequences from Six Type Strain Members of the Archaeal Family Sulfolobaceae: Acidianus ambivalens, Acidianus infernus, Metallosphaera prunae, Stygiolobus azoricus, Sulfolobus metallicus, and Sulfurisphaera ohwakuensis.</title>
        <authorList>
            <person name="Counts J.A."/>
            <person name="Kelly R.M."/>
        </authorList>
    </citation>
    <scope>NUCLEOTIDE SEQUENCE [LARGE SCALE GENOMIC DNA]</scope>
    <source>
        <strain evidence="4 5">FC6</strain>
    </source>
</reference>
<dbReference type="CDD" id="cd05233">
    <property type="entry name" value="SDR_c"/>
    <property type="match status" value="1"/>
</dbReference>
<evidence type="ECO:0000313" key="4">
    <source>
        <dbReference type="EMBL" id="QGR18585.1"/>
    </source>
</evidence>
<dbReference type="AlphaFoldDB" id="A0A650CLL9"/>
<evidence type="ECO:0000256" key="1">
    <source>
        <dbReference type="ARBA" id="ARBA00006484"/>
    </source>
</evidence>
<name>A0A650CLL9_9CREN</name>
<sequence length="248" mass="27746">MEERKIAIVTGASKGIGKATVIKLKQLGYTVISISRSQPDVGDVKYQIDVSNKDEDFRVVKEVKEKFGKIDVLVNNAGFGVYGSFLETSLEEEEYMVRTLFLAPIYFTKAVLPDMVKRREGAIVNIVSEAAYVASPKLIVYSASKAALAHFTNALWAEMRKYNVKVSGVYPGPVKTNFTSHPSFKNAKNTIFDKYAVEPEKVANAVVKAIRSGKREIYVSSRLIIDPYFLKLAMAMQNLTYYIISKIF</sequence>
<dbReference type="PANTHER" id="PTHR44169:SF6">
    <property type="entry name" value="NADPH-DEPENDENT 1-ACYLDIHYDROXYACETONE PHOSPHATE REDUCTASE"/>
    <property type="match status" value="1"/>
</dbReference>
<dbReference type="RefSeq" id="WP_156004768.1">
    <property type="nucleotide sequence ID" value="NZ_CP045483.1"/>
</dbReference>
<gene>
    <name evidence="4" type="ORF">D1868_00290</name>
</gene>
<evidence type="ECO:0000256" key="3">
    <source>
        <dbReference type="RuleBase" id="RU000363"/>
    </source>
</evidence>
<dbReference type="Pfam" id="PF00106">
    <property type="entry name" value="adh_short"/>
    <property type="match status" value="1"/>
</dbReference>
<dbReference type="GO" id="GO:0016491">
    <property type="term" value="F:oxidoreductase activity"/>
    <property type="evidence" value="ECO:0007669"/>
    <property type="project" value="UniProtKB-KW"/>
</dbReference>